<reference evidence="1 2" key="1">
    <citation type="submission" date="2021-06" db="EMBL/GenBank/DDBJ databases">
        <title>Caerostris darwini draft genome.</title>
        <authorList>
            <person name="Kono N."/>
            <person name="Arakawa K."/>
        </authorList>
    </citation>
    <scope>NUCLEOTIDE SEQUENCE [LARGE SCALE GENOMIC DNA]</scope>
</reference>
<gene>
    <name evidence="1" type="ORF">CDAR_474391</name>
</gene>
<sequence>MIRNHYENGNAITSESGILSCRANLAAFFDWELHSDIDEEAGVINPRVDRDVFAIPATYLHPPHPYTPLSECGRSTREIKQKSFVFPFYSFRRVVL</sequence>
<protein>
    <submittedName>
        <fullName evidence="1">Uncharacterized protein</fullName>
    </submittedName>
</protein>
<name>A0AAV4M539_9ARAC</name>
<evidence type="ECO:0000313" key="2">
    <source>
        <dbReference type="Proteomes" id="UP001054837"/>
    </source>
</evidence>
<comment type="caution">
    <text evidence="1">The sequence shown here is derived from an EMBL/GenBank/DDBJ whole genome shotgun (WGS) entry which is preliminary data.</text>
</comment>
<proteinExistence type="predicted"/>
<accession>A0AAV4M539</accession>
<organism evidence="1 2">
    <name type="scientific">Caerostris darwini</name>
    <dbReference type="NCBI Taxonomy" id="1538125"/>
    <lineage>
        <taxon>Eukaryota</taxon>
        <taxon>Metazoa</taxon>
        <taxon>Ecdysozoa</taxon>
        <taxon>Arthropoda</taxon>
        <taxon>Chelicerata</taxon>
        <taxon>Arachnida</taxon>
        <taxon>Araneae</taxon>
        <taxon>Araneomorphae</taxon>
        <taxon>Entelegynae</taxon>
        <taxon>Araneoidea</taxon>
        <taxon>Araneidae</taxon>
        <taxon>Caerostris</taxon>
    </lineage>
</organism>
<dbReference type="EMBL" id="BPLQ01000068">
    <property type="protein sequence ID" value="GIX67191.1"/>
    <property type="molecule type" value="Genomic_DNA"/>
</dbReference>
<keyword evidence="2" id="KW-1185">Reference proteome</keyword>
<evidence type="ECO:0000313" key="1">
    <source>
        <dbReference type="EMBL" id="GIX67191.1"/>
    </source>
</evidence>
<dbReference type="AlphaFoldDB" id="A0AAV4M539"/>
<dbReference type="Proteomes" id="UP001054837">
    <property type="component" value="Unassembled WGS sequence"/>
</dbReference>